<sequence length="266" mass="29062">MLDVGFFLSGDIQQDVPRGGRGMWRGGGRGRGGRGWGLGRGLGGLRGFRHGRGNEQGNGGRRGFLETGSEDWFRRRVGGRFRQPQGVTSLGRCWHRAPLGRFLQLHILGEFELEVGVGHRQFEIGVVGVAVARRVIAGRVEFVEALKFAGFRVFRQIERLGRPRAGGFHASLVFEFDLRPGESAAVRAAQQPLAIFFATFGAHVHVVGDIRIRGQDVVRPCIHAASVELIVTQMALRRIAHHEGAAPRTGLNGDGHTGSFTSDEET</sequence>
<organism evidence="2">
    <name type="scientific">Schlesneria paludicola</name>
    <dbReference type="NCBI Taxonomy" id="360056"/>
    <lineage>
        <taxon>Bacteria</taxon>
        <taxon>Pseudomonadati</taxon>
        <taxon>Planctomycetota</taxon>
        <taxon>Planctomycetia</taxon>
        <taxon>Planctomycetales</taxon>
        <taxon>Planctomycetaceae</taxon>
        <taxon>Schlesneria</taxon>
    </lineage>
</organism>
<proteinExistence type="predicted"/>
<feature type="region of interest" description="Disordered" evidence="1">
    <location>
        <begin position="245"/>
        <end position="266"/>
    </location>
</feature>
<gene>
    <name evidence="2" type="ORF">ENS64_02375</name>
</gene>
<accession>A0A7C4QM99</accession>
<name>A0A7C4QM99_9PLAN</name>
<reference evidence="2" key="1">
    <citation type="journal article" date="2020" name="mSystems">
        <title>Genome- and Community-Level Interaction Insights into Carbon Utilization and Element Cycling Functions of Hydrothermarchaeota in Hydrothermal Sediment.</title>
        <authorList>
            <person name="Zhou Z."/>
            <person name="Liu Y."/>
            <person name="Xu W."/>
            <person name="Pan J."/>
            <person name="Luo Z.H."/>
            <person name="Li M."/>
        </authorList>
    </citation>
    <scope>NUCLEOTIDE SEQUENCE [LARGE SCALE GENOMIC DNA]</scope>
    <source>
        <strain evidence="2">SpSt-508</strain>
    </source>
</reference>
<protein>
    <submittedName>
        <fullName evidence="2">Uncharacterized protein</fullName>
    </submittedName>
</protein>
<evidence type="ECO:0000256" key="1">
    <source>
        <dbReference type="SAM" id="MobiDB-lite"/>
    </source>
</evidence>
<comment type="caution">
    <text evidence="2">The sequence shown here is derived from an EMBL/GenBank/DDBJ whole genome shotgun (WGS) entry which is preliminary data.</text>
</comment>
<dbReference type="AlphaFoldDB" id="A0A7C4QM99"/>
<evidence type="ECO:0000313" key="2">
    <source>
        <dbReference type="EMBL" id="HGT38104.1"/>
    </source>
</evidence>
<dbReference type="EMBL" id="DSVQ01000006">
    <property type="protein sequence ID" value="HGT38104.1"/>
    <property type="molecule type" value="Genomic_DNA"/>
</dbReference>